<accession>A0A8T2UDM6</accession>
<evidence type="ECO:0000313" key="2">
    <source>
        <dbReference type="EMBL" id="KAH7431986.1"/>
    </source>
</evidence>
<comment type="caution">
    <text evidence="2">The sequence shown here is derived from an EMBL/GenBank/DDBJ whole genome shotgun (WGS) entry which is preliminary data.</text>
</comment>
<keyword evidence="3" id="KW-1185">Reference proteome</keyword>
<organism evidence="2 3">
    <name type="scientific">Ceratopteris richardii</name>
    <name type="common">Triangle waterfern</name>
    <dbReference type="NCBI Taxonomy" id="49495"/>
    <lineage>
        <taxon>Eukaryota</taxon>
        <taxon>Viridiplantae</taxon>
        <taxon>Streptophyta</taxon>
        <taxon>Embryophyta</taxon>
        <taxon>Tracheophyta</taxon>
        <taxon>Polypodiopsida</taxon>
        <taxon>Polypodiidae</taxon>
        <taxon>Polypodiales</taxon>
        <taxon>Pteridineae</taxon>
        <taxon>Pteridaceae</taxon>
        <taxon>Parkerioideae</taxon>
        <taxon>Ceratopteris</taxon>
    </lineage>
</organism>
<proteinExistence type="predicted"/>
<dbReference type="PANTHER" id="PTHR21234">
    <property type="entry name" value="PURINE NUCLEOSIDE PHOSPHORYLASE"/>
    <property type="match status" value="1"/>
</dbReference>
<evidence type="ECO:0000259" key="1">
    <source>
        <dbReference type="Pfam" id="PF01048"/>
    </source>
</evidence>
<dbReference type="OMA" id="WVPVDKH"/>
<sequence length="366" mass="40132">MCVGLHRQSKVLQRGVMHSRRGKFSSAAITKSIFVSSVWVAIVAKMSAAAGGRTEILQKVARVNEKGPYIGIVVPNAFEMNPLLNGSIFAQSPLSPIDISGRRFYIGEIESKKVIVVMTGLAMLNAGITTQLLFDYFDVSGVIHYGIAGNANNNLNIGDITIPKYWAHTGLWNWQRYGDGPDNELALEANGDYTRDIGYIHFGDYNNPASDRDNYLNNVWFQPEEVFPVTGTPEVRQHNFWVPVDGTYLEVAKKLEEIQLVSCLNSTFCLQQPSKVVIVERGASSSIFVDNAAYRDYLHNKFNVSPIDMESASVSLVCLTNNVPFIAFRSLSDLAGGSATANEASIFAALAATNAVTFLKAFINSL</sequence>
<feature type="domain" description="Nucleoside phosphorylase" evidence="1">
    <location>
        <begin position="70"/>
        <end position="363"/>
    </location>
</feature>
<dbReference type="InterPro" id="IPR000845">
    <property type="entry name" value="Nucleoside_phosphorylase_d"/>
</dbReference>
<dbReference type="OrthoDB" id="1892301at2759"/>
<dbReference type="Gene3D" id="3.40.50.1580">
    <property type="entry name" value="Nucleoside phosphorylase domain"/>
    <property type="match status" value="1"/>
</dbReference>
<dbReference type="InterPro" id="IPR035994">
    <property type="entry name" value="Nucleoside_phosphorylase_sf"/>
</dbReference>
<gene>
    <name evidence="2" type="ORF">KP509_07G002800</name>
</gene>
<dbReference type="SUPFAM" id="SSF53167">
    <property type="entry name" value="Purine and uridine phosphorylases"/>
    <property type="match status" value="1"/>
</dbReference>
<reference evidence="2" key="1">
    <citation type="submission" date="2021-08" db="EMBL/GenBank/DDBJ databases">
        <title>WGS assembly of Ceratopteris richardii.</title>
        <authorList>
            <person name="Marchant D.B."/>
            <person name="Chen G."/>
            <person name="Jenkins J."/>
            <person name="Shu S."/>
            <person name="Leebens-Mack J."/>
            <person name="Grimwood J."/>
            <person name="Schmutz J."/>
            <person name="Soltis P."/>
            <person name="Soltis D."/>
            <person name="Chen Z.-H."/>
        </authorList>
    </citation>
    <scope>NUCLEOTIDE SEQUENCE</scope>
    <source>
        <strain evidence="2">Whitten #5841</strain>
        <tissue evidence="2">Leaf</tissue>
    </source>
</reference>
<name>A0A8T2UDM6_CERRI</name>
<dbReference type="PANTHER" id="PTHR21234:SF42">
    <property type="entry name" value="PHOSPHORYLASE SUPERFAMILY PROTEIN"/>
    <property type="match status" value="1"/>
</dbReference>
<dbReference type="EMBL" id="CM035412">
    <property type="protein sequence ID" value="KAH7431986.1"/>
    <property type="molecule type" value="Genomic_DNA"/>
</dbReference>
<dbReference type="AlphaFoldDB" id="A0A8T2UDM6"/>
<dbReference type="Proteomes" id="UP000825935">
    <property type="component" value="Chromosome 7"/>
</dbReference>
<dbReference type="GO" id="GO:0009116">
    <property type="term" value="P:nucleoside metabolic process"/>
    <property type="evidence" value="ECO:0007669"/>
    <property type="project" value="InterPro"/>
</dbReference>
<dbReference type="Pfam" id="PF01048">
    <property type="entry name" value="PNP_UDP_1"/>
    <property type="match status" value="1"/>
</dbReference>
<protein>
    <recommendedName>
        <fullName evidence="1">Nucleoside phosphorylase domain-containing protein</fullName>
    </recommendedName>
</protein>
<dbReference type="CDD" id="cd09008">
    <property type="entry name" value="MTAN"/>
    <property type="match status" value="1"/>
</dbReference>
<dbReference type="GO" id="GO:0003824">
    <property type="term" value="F:catalytic activity"/>
    <property type="evidence" value="ECO:0007669"/>
    <property type="project" value="InterPro"/>
</dbReference>
<evidence type="ECO:0000313" key="3">
    <source>
        <dbReference type="Proteomes" id="UP000825935"/>
    </source>
</evidence>